<name>A0AAV2GYA8_9ROSI</name>
<keyword evidence="2" id="KW-1185">Reference proteome</keyword>
<protein>
    <submittedName>
        <fullName evidence="1">Uncharacterized protein</fullName>
    </submittedName>
</protein>
<accession>A0AAV2GYA8</accession>
<sequence length="126" mass="14378">MVNFQKSKVSFSENVKPHQRLLVGGILGMKMIEKHDKYLGLSKVVGCSKRENFNGLKERVRLKLKGWKEKTFSIAGRETLIKSVAQAQLTYDMSVFKVPEGILDEIHTSQYDYKFPTRLIEAGSLN</sequence>
<gene>
    <name evidence="1" type="ORF">LTRI10_LOCUS53461</name>
</gene>
<evidence type="ECO:0000313" key="2">
    <source>
        <dbReference type="Proteomes" id="UP001497516"/>
    </source>
</evidence>
<dbReference type="PANTHER" id="PTHR33116:SF86">
    <property type="entry name" value="REVERSE TRANSCRIPTASE DOMAIN-CONTAINING PROTEIN"/>
    <property type="match status" value="1"/>
</dbReference>
<dbReference type="PANTHER" id="PTHR33116">
    <property type="entry name" value="REVERSE TRANSCRIPTASE ZINC-BINDING DOMAIN-CONTAINING PROTEIN-RELATED-RELATED"/>
    <property type="match status" value="1"/>
</dbReference>
<organism evidence="1 2">
    <name type="scientific">Linum trigynum</name>
    <dbReference type="NCBI Taxonomy" id="586398"/>
    <lineage>
        <taxon>Eukaryota</taxon>
        <taxon>Viridiplantae</taxon>
        <taxon>Streptophyta</taxon>
        <taxon>Embryophyta</taxon>
        <taxon>Tracheophyta</taxon>
        <taxon>Spermatophyta</taxon>
        <taxon>Magnoliopsida</taxon>
        <taxon>eudicotyledons</taxon>
        <taxon>Gunneridae</taxon>
        <taxon>Pentapetalae</taxon>
        <taxon>rosids</taxon>
        <taxon>fabids</taxon>
        <taxon>Malpighiales</taxon>
        <taxon>Linaceae</taxon>
        <taxon>Linum</taxon>
    </lineage>
</organism>
<dbReference type="AlphaFoldDB" id="A0AAV2GYA8"/>
<reference evidence="1 2" key="1">
    <citation type="submission" date="2024-04" db="EMBL/GenBank/DDBJ databases">
        <authorList>
            <person name="Fracassetti M."/>
        </authorList>
    </citation>
    <scope>NUCLEOTIDE SEQUENCE [LARGE SCALE GENOMIC DNA]</scope>
</reference>
<dbReference type="Proteomes" id="UP001497516">
    <property type="component" value="Chromosome 9"/>
</dbReference>
<proteinExistence type="predicted"/>
<dbReference type="EMBL" id="OZ034822">
    <property type="protein sequence ID" value="CAL1414290.1"/>
    <property type="molecule type" value="Genomic_DNA"/>
</dbReference>
<evidence type="ECO:0000313" key="1">
    <source>
        <dbReference type="EMBL" id="CAL1414290.1"/>
    </source>
</evidence>